<evidence type="ECO:0000259" key="3">
    <source>
        <dbReference type="Pfam" id="PF08220"/>
    </source>
</evidence>
<dbReference type="InterPro" id="IPR036388">
    <property type="entry name" value="WH-like_DNA-bd_sf"/>
</dbReference>
<proteinExistence type="predicted"/>
<evidence type="ECO:0000313" key="4">
    <source>
        <dbReference type="EMBL" id="OGD62971.1"/>
    </source>
</evidence>
<feature type="domain" description="HTH deoR-type" evidence="3">
    <location>
        <begin position="14"/>
        <end position="60"/>
    </location>
</feature>
<dbReference type="STRING" id="1797457.A2160_04375"/>
<protein>
    <recommendedName>
        <fullName evidence="3">HTH deoR-type domain-containing protein</fullName>
    </recommendedName>
</protein>
<reference evidence="4 5" key="1">
    <citation type="journal article" date="2016" name="Nat. Commun.">
        <title>Thousands of microbial genomes shed light on interconnected biogeochemical processes in an aquifer system.</title>
        <authorList>
            <person name="Anantharaman K."/>
            <person name="Brown C.T."/>
            <person name="Hug L.A."/>
            <person name="Sharon I."/>
            <person name="Castelle C.J."/>
            <person name="Probst A.J."/>
            <person name="Thomas B.C."/>
            <person name="Singh A."/>
            <person name="Wilkins M.J."/>
            <person name="Karaoz U."/>
            <person name="Brodie E.L."/>
            <person name="Williams K.H."/>
            <person name="Hubbard S.S."/>
            <person name="Banfield J.F."/>
        </authorList>
    </citation>
    <scope>NUCLEOTIDE SEQUENCE [LARGE SCALE GENOMIC DNA]</scope>
</reference>
<dbReference type="Gene3D" id="1.10.10.10">
    <property type="entry name" value="Winged helix-like DNA-binding domain superfamily/Winged helix DNA-binding domain"/>
    <property type="match status" value="1"/>
</dbReference>
<dbReference type="GO" id="GO:0003700">
    <property type="term" value="F:DNA-binding transcription factor activity"/>
    <property type="evidence" value="ECO:0007669"/>
    <property type="project" value="InterPro"/>
</dbReference>
<accession>A0A1F5E6L0</accession>
<dbReference type="Pfam" id="PF08220">
    <property type="entry name" value="HTH_DeoR"/>
    <property type="match status" value="1"/>
</dbReference>
<dbReference type="InterPro" id="IPR001034">
    <property type="entry name" value="DeoR_HTH"/>
</dbReference>
<dbReference type="EMBL" id="MEZK01000014">
    <property type="protein sequence ID" value="OGD62971.1"/>
    <property type="molecule type" value="Genomic_DNA"/>
</dbReference>
<comment type="caution">
    <text evidence="4">The sequence shown here is derived from an EMBL/GenBank/DDBJ whole genome shotgun (WGS) entry which is preliminary data.</text>
</comment>
<organism evidence="4 5">
    <name type="scientific">Candidatus Beckwithbacteria bacterium RBG_13_42_9</name>
    <dbReference type="NCBI Taxonomy" id="1797457"/>
    <lineage>
        <taxon>Bacteria</taxon>
        <taxon>Candidatus Beckwithiibacteriota</taxon>
    </lineage>
</organism>
<name>A0A1F5E6L0_9BACT</name>
<evidence type="ECO:0000313" key="5">
    <source>
        <dbReference type="Proteomes" id="UP000177006"/>
    </source>
</evidence>
<gene>
    <name evidence="4" type="ORF">A2160_04375</name>
</gene>
<evidence type="ECO:0000256" key="1">
    <source>
        <dbReference type="ARBA" id="ARBA00023015"/>
    </source>
</evidence>
<keyword evidence="1" id="KW-0805">Transcription regulation</keyword>
<dbReference type="Proteomes" id="UP000177006">
    <property type="component" value="Unassembled WGS sequence"/>
</dbReference>
<keyword evidence="2" id="KW-0804">Transcription</keyword>
<sequence>MRDSVGKQISVSERQIKLIEKLKEIGEISVPDARQVLPMVSDDTILRDFNDLVEKKIIKKKGHTKGARYILK</sequence>
<evidence type="ECO:0000256" key="2">
    <source>
        <dbReference type="ARBA" id="ARBA00023163"/>
    </source>
</evidence>
<dbReference type="AlphaFoldDB" id="A0A1F5E6L0"/>